<keyword evidence="2" id="KW-1185">Reference proteome</keyword>
<organism evidence="1 2">
    <name type="scientific">Bacteroides caecimuris</name>
    <dbReference type="NCBI Taxonomy" id="1796613"/>
    <lineage>
        <taxon>Bacteria</taxon>
        <taxon>Pseudomonadati</taxon>
        <taxon>Bacteroidota</taxon>
        <taxon>Bacteroidia</taxon>
        <taxon>Bacteroidales</taxon>
        <taxon>Bacteroidaceae</taxon>
        <taxon>Bacteroides</taxon>
    </lineage>
</organism>
<dbReference type="Proteomes" id="UP000092631">
    <property type="component" value="Chromosome"/>
</dbReference>
<evidence type="ECO:0000313" key="1">
    <source>
        <dbReference type="EMBL" id="ANU57752.1"/>
    </source>
</evidence>
<name>A0A1C7H1S2_9BACE</name>
<dbReference type="OrthoDB" id="1034283at2"/>
<dbReference type="KEGG" id="bcae:A4V03_09375"/>
<dbReference type="InterPro" id="IPR011047">
    <property type="entry name" value="Quinoprotein_ADH-like_sf"/>
</dbReference>
<accession>A0A1C7H1S2</accession>
<dbReference type="GeneID" id="82187346"/>
<protein>
    <submittedName>
        <fullName evidence="1">Uncharacterized protein</fullName>
    </submittedName>
</protein>
<dbReference type="EMBL" id="CP015401">
    <property type="protein sequence ID" value="ANU57752.1"/>
    <property type="molecule type" value="Genomic_DNA"/>
</dbReference>
<gene>
    <name evidence="1" type="ORF">A4V03_09375</name>
</gene>
<reference evidence="2" key="1">
    <citation type="submission" date="2016-04" db="EMBL/GenBank/DDBJ databases">
        <title>Complete Genome Sequences of Twelve Strains of a Stable Defined Moderately Diverse Mouse Microbiota 2 (sDMDMm2).</title>
        <authorList>
            <person name="Uchimura Y."/>
            <person name="Wyss M."/>
            <person name="Brugiroux S."/>
            <person name="Limenitakis J.P."/>
            <person name="Stecher B."/>
            <person name="McCoy K.D."/>
            <person name="Macpherson A.J."/>
        </authorList>
    </citation>
    <scope>NUCLEOTIDE SEQUENCE [LARGE SCALE GENOMIC DNA]</scope>
    <source>
        <strain evidence="2">I48</strain>
    </source>
</reference>
<proteinExistence type="predicted"/>
<dbReference type="AlphaFoldDB" id="A0A1C7H1S2"/>
<sequence length="358" mass="41844">MKTSVLALSFLLCFSCTKKLDEETCLPLKESIEVDSKVENIDIFEDVSVIPLETTDESLLSDCQIVAFCDDKIIVRDINTLYFFNIETGRYESRICRQGNGPEEYVSLNDVCIDCADKLVYVLERRGNIKTYNYNGSFLKEYTNDSVVSIEMLESSRFVAYSGVNRQCDITLYNKDWNVVKKIWKRNKEVMNYRDIVEVRDFDVFNGYPCFMDTDTLCQINNENVNPLFYIDKGELALPFEIFTDIKRKKERDSYIWGDYGFLSEDFYFLRFYYDNKIYYDVWDVSSMKLMYRNIVSSPVDARGISILIDGKKINIWPSYVRGDMICSVLQGEEVEKLGLPTDNDENPVIVTCRIRKR</sequence>
<evidence type="ECO:0000313" key="2">
    <source>
        <dbReference type="Proteomes" id="UP000092631"/>
    </source>
</evidence>
<dbReference type="RefSeq" id="WP_065538723.1">
    <property type="nucleotide sequence ID" value="NZ_CP015401.2"/>
</dbReference>
<dbReference type="SUPFAM" id="SSF50998">
    <property type="entry name" value="Quinoprotein alcohol dehydrogenase-like"/>
    <property type="match status" value="1"/>
</dbReference>
<dbReference type="Pfam" id="PF17170">
    <property type="entry name" value="DUF5128"/>
    <property type="match status" value="1"/>
</dbReference>